<feature type="compositionally biased region" description="Basic residues" evidence="1">
    <location>
        <begin position="39"/>
        <end position="51"/>
    </location>
</feature>
<protein>
    <submittedName>
        <fullName evidence="2">Uncharacterized protein</fullName>
    </submittedName>
</protein>
<accession>A0A0A8YCP2</accession>
<reference evidence="2" key="2">
    <citation type="journal article" date="2015" name="Data Brief">
        <title>Shoot transcriptome of the giant reed, Arundo donax.</title>
        <authorList>
            <person name="Barrero R.A."/>
            <person name="Guerrero F.D."/>
            <person name="Moolhuijzen P."/>
            <person name="Goolsby J.A."/>
            <person name="Tidwell J."/>
            <person name="Bellgard S.E."/>
            <person name="Bellgard M.I."/>
        </authorList>
    </citation>
    <scope>NUCLEOTIDE SEQUENCE</scope>
    <source>
        <tissue evidence="2">Shoot tissue taken approximately 20 cm above the soil surface</tissue>
    </source>
</reference>
<organism evidence="2">
    <name type="scientific">Arundo donax</name>
    <name type="common">Giant reed</name>
    <name type="synonym">Donax arundinaceus</name>
    <dbReference type="NCBI Taxonomy" id="35708"/>
    <lineage>
        <taxon>Eukaryota</taxon>
        <taxon>Viridiplantae</taxon>
        <taxon>Streptophyta</taxon>
        <taxon>Embryophyta</taxon>
        <taxon>Tracheophyta</taxon>
        <taxon>Spermatophyta</taxon>
        <taxon>Magnoliopsida</taxon>
        <taxon>Liliopsida</taxon>
        <taxon>Poales</taxon>
        <taxon>Poaceae</taxon>
        <taxon>PACMAD clade</taxon>
        <taxon>Arundinoideae</taxon>
        <taxon>Arundineae</taxon>
        <taxon>Arundo</taxon>
    </lineage>
</organism>
<proteinExistence type="predicted"/>
<evidence type="ECO:0000256" key="1">
    <source>
        <dbReference type="SAM" id="MobiDB-lite"/>
    </source>
</evidence>
<feature type="region of interest" description="Disordered" evidence="1">
    <location>
        <begin position="1"/>
        <end position="51"/>
    </location>
</feature>
<name>A0A0A8YCP2_ARUDO</name>
<sequence length="51" mass="6153">MIHHQRTETQQNYPKEIWESPLHSKRKGSNPTYNIQNRHEKKQKRKAGSLI</sequence>
<evidence type="ECO:0000313" key="2">
    <source>
        <dbReference type="EMBL" id="JAD23273.1"/>
    </source>
</evidence>
<dbReference type="EMBL" id="GBRH01274622">
    <property type="protein sequence ID" value="JAD23273.1"/>
    <property type="molecule type" value="Transcribed_RNA"/>
</dbReference>
<reference evidence="2" key="1">
    <citation type="submission" date="2014-09" db="EMBL/GenBank/DDBJ databases">
        <authorList>
            <person name="Magalhaes I.L.F."/>
            <person name="Oliveira U."/>
            <person name="Santos F.R."/>
            <person name="Vidigal T.H.D.A."/>
            <person name="Brescovit A.D."/>
            <person name="Santos A.J."/>
        </authorList>
    </citation>
    <scope>NUCLEOTIDE SEQUENCE</scope>
    <source>
        <tissue evidence="2">Shoot tissue taken approximately 20 cm above the soil surface</tissue>
    </source>
</reference>
<dbReference type="AlphaFoldDB" id="A0A0A8YCP2"/>